<dbReference type="OrthoDB" id="7866935at2"/>
<reference evidence="1 2" key="1">
    <citation type="submission" date="2018-06" db="EMBL/GenBank/DDBJ databases">
        <title>Genomic Encyclopedia of Archaeal and Bacterial Type Strains, Phase II (KMG-II): from individual species to whole genera.</title>
        <authorList>
            <person name="Goeker M."/>
        </authorList>
    </citation>
    <scope>NUCLEOTIDE SEQUENCE [LARGE SCALE GENOMIC DNA]</scope>
    <source>
        <strain evidence="1 2">DSM 22011</strain>
    </source>
</reference>
<dbReference type="EMBL" id="QLMG01000006">
    <property type="protein sequence ID" value="RAK20315.1"/>
    <property type="molecule type" value="Genomic_DNA"/>
</dbReference>
<name>A0A327YKR1_9RHOB</name>
<gene>
    <name evidence="1" type="ORF">ATI53_100693</name>
</gene>
<evidence type="ECO:0000313" key="2">
    <source>
        <dbReference type="Proteomes" id="UP000249165"/>
    </source>
</evidence>
<keyword evidence="2" id="KW-1185">Reference proteome</keyword>
<accession>A0A327YKR1</accession>
<dbReference type="AlphaFoldDB" id="A0A327YKR1"/>
<comment type="caution">
    <text evidence="1">The sequence shown here is derived from an EMBL/GenBank/DDBJ whole genome shotgun (WGS) entry which is preliminary data.</text>
</comment>
<protein>
    <submittedName>
        <fullName evidence="1">Uncharacterized protein</fullName>
    </submittedName>
</protein>
<proteinExistence type="predicted"/>
<evidence type="ECO:0000313" key="1">
    <source>
        <dbReference type="EMBL" id="RAK20315.1"/>
    </source>
</evidence>
<dbReference type="RefSeq" id="WP_111549883.1">
    <property type="nucleotide sequence ID" value="NZ_LIGK01000007.1"/>
</dbReference>
<sequence length="108" mass="10957">MQTRFCHFLDALMIVAALVCGIGSTFAAALGPMPDRAGDVVLVIAPPWSVGAAALVLRAGGQPVGPFSAPFGTLAVFDTAPPVSQLVSLGAWTVRDARFISSICGVSG</sequence>
<organism evidence="1 2">
    <name type="scientific">Salipiger aestuarii</name>
    <dbReference type="NCBI Taxonomy" id="568098"/>
    <lineage>
        <taxon>Bacteria</taxon>
        <taxon>Pseudomonadati</taxon>
        <taxon>Pseudomonadota</taxon>
        <taxon>Alphaproteobacteria</taxon>
        <taxon>Rhodobacterales</taxon>
        <taxon>Roseobacteraceae</taxon>
        <taxon>Salipiger</taxon>
    </lineage>
</organism>
<dbReference type="Proteomes" id="UP000249165">
    <property type="component" value="Unassembled WGS sequence"/>
</dbReference>